<evidence type="ECO:0000256" key="1">
    <source>
        <dbReference type="ARBA" id="ARBA00009981"/>
    </source>
</evidence>
<dbReference type="PANTHER" id="PTHR33713:SF6">
    <property type="entry name" value="ANTITOXIN YEFM"/>
    <property type="match status" value="1"/>
</dbReference>
<dbReference type="PANTHER" id="PTHR33713">
    <property type="entry name" value="ANTITOXIN YAFN-RELATED"/>
    <property type="match status" value="1"/>
</dbReference>
<dbReference type="AlphaFoldDB" id="A0A521D251"/>
<evidence type="ECO:0000313" key="4">
    <source>
        <dbReference type="Proteomes" id="UP000315971"/>
    </source>
</evidence>
<dbReference type="Proteomes" id="UP000315971">
    <property type="component" value="Unassembled WGS sequence"/>
</dbReference>
<dbReference type="Pfam" id="PF02604">
    <property type="entry name" value="PhdYeFM_antitox"/>
    <property type="match status" value="1"/>
</dbReference>
<dbReference type="EMBL" id="FXSZ01000005">
    <property type="protein sequence ID" value="SMO65758.1"/>
    <property type="molecule type" value="Genomic_DNA"/>
</dbReference>
<dbReference type="InterPro" id="IPR051405">
    <property type="entry name" value="phD/YefM_antitoxin"/>
</dbReference>
<dbReference type="Gene3D" id="3.40.1620.10">
    <property type="entry name" value="YefM-like domain"/>
    <property type="match status" value="1"/>
</dbReference>
<evidence type="ECO:0000256" key="2">
    <source>
        <dbReference type="RuleBase" id="RU362080"/>
    </source>
</evidence>
<dbReference type="RefSeq" id="WP_142603750.1">
    <property type="nucleotide sequence ID" value="NZ_FXSZ01000005.1"/>
</dbReference>
<name>A0A521D251_9SPHI</name>
<proteinExistence type="inferred from homology"/>
<accession>A0A521D251</accession>
<sequence length="84" mass="9748">MEITTYSNFRQSLKTFLDKVFTSHSPLFVTRANGEDVVVISKADYESMLETFYLLRSPNNAVRLLRGIEQFNKGQGKERELIEE</sequence>
<dbReference type="NCBIfam" id="TIGR01552">
    <property type="entry name" value="phd_fam"/>
    <property type="match status" value="1"/>
</dbReference>
<evidence type="ECO:0000313" key="3">
    <source>
        <dbReference type="EMBL" id="SMO65758.1"/>
    </source>
</evidence>
<dbReference type="OrthoDB" id="1524837at2"/>
<reference evidence="3 4" key="1">
    <citation type="submission" date="2017-05" db="EMBL/GenBank/DDBJ databases">
        <authorList>
            <person name="Varghese N."/>
            <person name="Submissions S."/>
        </authorList>
    </citation>
    <scope>NUCLEOTIDE SEQUENCE [LARGE SCALE GENOMIC DNA]</scope>
    <source>
        <strain evidence="3 4">DSM 21342</strain>
    </source>
</reference>
<dbReference type="InterPro" id="IPR006442">
    <property type="entry name" value="Antitoxin_Phd/YefM"/>
</dbReference>
<dbReference type="SUPFAM" id="SSF143120">
    <property type="entry name" value="YefM-like"/>
    <property type="match status" value="1"/>
</dbReference>
<dbReference type="InterPro" id="IPR036165">
    <property type="entry name" value="YefM-like_sf"/>
</dbReference>
<dbReference type="Gene3D" id="1.10.1220.170">
    <property type="match status" value="1"/>
</dbReference>
<comment type="function">
    <text evidence="2">Antitoxin component of a type II toxin-antitoxin (TA) system.</text>
</comment>
<keyword evidence="4" id="KW-1185">Reference proteome</keyword>
<organism evidence="3 4">
    <name type="scientific">Solitalea koreensis</name>
    <dbReference type="NCBI Taxonomy" id="543615"/>
    <lineage>
        <taxon>Bacteria</taxon>
        <taxon>Pseudomonadati</taxon>
        <taxon>Bacteroidota</taxon>
        <taxon>Sphingobacteriia</taxon>
        <taxon>Sphingobacteriales</taxon>
        <taxon>Sphingobacteriaceae</taxon>
        <taxon>Solitalea</taxon>
    </lineage>
</organism>
<protein>
    <recommendedName>
        <fullName evidence="2">Antitoxin</fullName>
    </recommendedName>
</protein>
<comment type="similarity">
    <text evidence="1 2">Belongs to the phD/YefM antitoxin family.</text>
</comment>
<gene>
    <name evidence="3" type="ORF">SAMN06265350_105164</name>
</gene>